<evidence type="ECO:0000313" key="2">
    <source>
        <dbReference type="Proteomes" id="UP001526426"/>
    </source>
</evidence>
<accession>A0ABT3L250</accession>
<sequence>MIHQTIFIDSNIWLYRLLADQDPNPQEDARKRKIAVSLTNLNNIVVSTQVINETCSVLRKKVNFPETQISQLIE</sequence>
<dbReference type="SUPFAM" id="SSF88723">
    <property type="entry name" value="PIN domain-like"/>
    <property type="match status" value="1"/>
</dbReference>
<reference evidence="1 2" key="1">
    <citation type="submission" date="2021-08" db="EMBL/GenBank/DDBJ databases">
        <title>Draft genome sequence of Spirulina subsalsa with high tolerance to salinity and hype-accumulation of phycocyanin.</title>
        <authorList>
            <person name="Pei H."/>
            <person name="Jiang L."/>
        </authorList>
    </citation>
    <scope>NUCLEOTIDE SEQUENCE [LARGE SCALE GENOMIC DNA]</scope>
    <source>
        <strain evidence="1 2">FACHB-351</strain>
    </source>
</reference>
<gene>
    <name evidence="1" type="ORF">K4A83_04720</name>
</gene>
<dbReference type="Gene3D" id="3.40.50.1010">
    <property type="entry name" value="5'-nuclease"/>
    <property type="match status" value="1"/>
</dbReference>
<evidence type="ECO:0008006" key="3">
    <source>
        <dbReference type="Google" id="ProtNLM"/>
    </source>
</evidence>
<proteinExistence type="predicted"/>
<evidence type="ECO:0000313" key="1">
    <source>
        <dbReference type="EMBL" id="MCW6035578.1"/>
    </source>
</evidence>
<name>A0ABT3L250_9CYAN</name>
<dbReference type="InterPro" id="IPR029060">
    <property type="entry name" value="PIN-like_dom_sf"/>
</dbReference>
<dbReference type="Proteomes" id="UP001526426">
    <property type="component" value="Unassembled WGS sequence"/>
</dbReference>
<protein>
    <recommendedName>
        <fullName evidence="3">PIN domain-containing protein</fullName>
    </recommendedName>
</protein>
<keyword evidence="2" id="KW-1185">Reference proteome</keyword>
<comment type="caution">
    <text evidence="1">The sequence shown here is derived from an EMBL/GenBank/DDBJ whole genome shotgun (WGS) entry which is preliminary data.</text>
</comment>
<organism evidence="1 2">
    <name type="scientific">Spirulina subsalsa FACHB-351</name>
    <dbReference type="NCBI Taxonomy" id="234711"/>
    <lineage>
        <taxon>Bacteria</taxon>
        <taxon>Bacillati</taxon>
        <taxon>Cyanobacteriota</taxon>
        <taxon>Cyanophyceae</taxon>
        <taxon>Spirulinales</taxon>
        <taxon>Spirulinaceae</taxon>
        <taxon>Spirulina</taxon>
    </lineage>
</organism>
<dbReference type="EMBL" id="JAIHOM010000016">
    <property type="protein sequence ID" value="MCW6035578.1"/>
    <property type="molecule type" value="Genomic_DNA"/>
</dbReference>